<dbReference type="InterPro" id="IPR002504">
    <property type="entry name" value="NADK"/>
</dbReference>
<organism evidence="8 10">
    <name type="scientific">Capnocytophaga haemolytica</name>
    <dbReference type="NCBI Taxonomy" id="45243"/>
    <lineage>
        <taxon>Bacteria</taxon>
        <taxon>Pseudomonadati</taxon>
        <taxon>Bacteroidota</taxon>
        <taxon>Flavobacteriia</taxon>
        <taxon>Flavobacteriales</taxon>
        <taxon>Flavobacteriaceae</taxon>
        <taxon>Capnocytophaga</taxon>
    </lineage>
</organism>
<protein>
    <recommendedName>
        <fullName evidence="6">NAD kinase</fullName>
        <ecNumber evidence="6">2.7.1.23</ecNumber>
    </recommendedName>
    <alternativeName>
        <fullName evidence="6">ATP-dependent NAD kinase</fullName>
    </alternativeName>
</protein>
<dbReference type="GO" id="GO:0046872">
    <property type="term" value="F:metal ion binding"/>
    <property type="evidence" value="ECO:0007669"/>
    <property type="project" value="UniProtKB-UniRule"/>
</dbReference>
<dbReference type="HAMAP" id="MF_00361">
    <property type="entry name" value="NAD_kinase"/>
    <property type="match status" value="1"/>
</dbReference>
<dbReference type="InterPro" id="IPR017437">
    <property type="entry name" value="ATP-NAD_kinase_PpnK-typ_C"/>
</dbReference>
<evidence type="ECO:0000313" key="9">
    <source>
        <dbReference type="Proteomes" id="UP000065822"/>
    </source>
</evidence>
<dbReference type="GO" id="GO:0005524">
    <property type="term" value="F:ATP binding"/>
    <property type="evidence" value="ECO:0007669"/>
    <property type="project" value="UniProtKB-KW"/>
</dbReference>
<dbReference type="PANTHER" id="PTHR20275">
    <property type="entry name" value="NAD KINASE"/>
    <property type="match status" value="1"/>
</dbReference>
<evidence type="ECO:0000256" key="2">
    <source>
        <dbReference type="ARBA" id="ARBA00022777"/>
    </source>
</evidence>
<comment type="caution">
    <text evidence="6">Lacks conserved residue(s) required for the propagation of feature annotation.</text>
</comment>
<dbReference type="GO" id="GO:0005737">
    <property type="term" value="C:cytoplasm"/>
    <property type="evidence" value="ECO:0007669"/>
    <property type="project" value="UniProtKB-SubCell"/>
</dbReference>
<evidence type="ECO:0000256" key="1">
    <source>
        <dbReference type="ARBA" id="ARBA00022679"/>
    </source>
</evidence>
<dbReference type="GO" id="GO:0019674">
    <property type="term" value="P:NAD+ metabolic process"/>
    <property type="evidence" value="ECO:0007669"/>
    <property type="project" value="InterPro"/>
</dbReference>
<reference evidence="8 10" key="2">
    <citation type="submission" date="2017-06" db="EMBL/GenBank/DDBJ databases">
        <authorList>
            <consortium name="Pathogen Informatics"/>
        </authorList>
    </citation>
    <scope>NUCLEOTIDE SEQUENCE [LARGE SCALE GENOMIC DNA]</scope>
    <source>
        <strain evidence="8 10">NCTC12947</strain>
    </source>
</reference>
<keyword evidence="3 6" id="KW-0521">NADP</keyword>
<proteinExistence type="inferred from homology"/>
<evidence type="ECO:0000313" key="7">
    <source>
        <dbReference type="EMBL" id="AMD86173.1"/>
    </source>
</evidence>
<dbReference type="SUPFAM" id="SSF111331">
    <property type="entry name" value="NAD kinase/diacylglycerol kinase-like"/>
    <property type="match status" value="1"/>
</dbReference>
<dbReference type="Proteomes" id="UP000215539">
    <property type="component" value="Chromosome 1"/>
</dbReference>
<feature type="binding site" evidence="6">
    <location>
        <begin position="189"/>
        <end position="194"/>
    </location>
    <ligand>
        <name>NAD(+)</name>
        <dbReference type="ChEBI" id="CHEBI:57540"/>
    </ligand>
</feature>
<accession>A0AAX2H190</accession>
<dbReference type="Gene3D" id="3.40.50.10330">
    <property type="entry name" value="Probable inorganic polyphosphate/atp-NAD kinase, domain 1"/>
    <property type="match status" value="1"/>
</dbReference>
<keyword evidence="9" id="KW-1185">Reference proteome</keyword>
<dbReference type="Proteomes" id="UP000065822">
    <property type="component" value="Chromosome"/>
</dbReference>
<keyword evidence="6" id="KW-0547">Nucleotide-binding</keyword>
<comment type="function">
    <text evidence="6">Involved in the regulation of the intracellular balance of NAD and NADP, and is a key enzyme in the biosynthesis of NADP. Catalyzes specifically the phosphorylation on 2'-hydroxyl of the adenosine moiety of NAD to yield NADP.</text>
</comment>
<dbReference type="RefSeq" id="WP_066431715.1">
    <property type="nucleotide sequence ID" value="NZ_CP014227.1"/>
</dbReference>
<dbReference type="EMBL" id="LT906449">
    <property type="protein sequence ID" value="SNV09639.1"/>
    <property type="molecule type" value="Genomic_DNA"/>
</dbReference>
<dbReference type="InterPro" id="IPR017438">
    <property type="entry name" value="ATP-NAD_kinase_N"/>
</dbReference>
<evidence type="ECO:0000313" key="10">
    <source>
        <dbReference type="Proteomes" id="UP000215539"/>
    </source>
</evidence>
<evidence type="ECO:0000256" key="4">
    <source>
        <dbReference type="ARBA" id="ARBA00023027"/>
    </source>
</evidence>
<evidence type="ECO:0000256" key="5">
    <source>
        <dbReference type="ARBA" id="ARBA00047925"/>
    </source>
</evidence>
<feature type="binding site" evidence="6">
    <location>
        <begin position="148"/>
        <end position="149"/>
    </location>
    <ligand>
        <name>NAD(+)</name>
        <dbReference type="ChEBI" id="CHEBI:57540"/>
    </ligand>
</feature>
<evidence type="ECO:0000313" key="8">
    <source>
        <dbReference type="EMBL" id="SNV09639.1"/>
    </source>
</evidence>
<dbReference type="Pfam" id="PF20143">
    <property type="entry name" value="NAD_kinase_C"/>
    <property type="match status" value="1"/>
</dbReference>
<reference evidence="7 9" key="1">
    <citation type="submission" date="2016-02" db="EMBL/GenBank/DDBJ databases">
        <authorList>
            <person name="Holder M.E."/>
            <person name="Ajami N.J."/>
            <person name="Petrosino J.F."/>
        </authorList>
    </citation>
    <scope>NUCLEOTIDE SEQUENCE [LARGE SCALE GENOMIC DNA]</scope>
    <source>
        <strain evidence="7 9">CCUG 32990</strain>
    </source>
</reference>
<name>A0AAX2H190_9FLAO</name>
<dbReference type="Gene3D" id="2.60.200.30">
    <property type="entry name" value="Probable inorganic polyphosphate/atp-NAD kinase, domain 2"/>
    <property type="match status" value="1"/>
</dbReference>
<dbReference type="GO" id="GO:0003951">
    <property type="term" value="F:NAD+ kinase activity"/>
    <property type="evidence" value="ECO:0007669"/>
    <property type="project" value="UniProtKB-UniRule"/>
</dbReference>
<dbReference type="GO" id="GO:0006741">
    <property type="term" value="P:NADP+ biosynthetic process"/>
    <property type="evidence" value="ECO:0007669"/>
    <property type="project" value="UniProtKB-UniRule"/>
</dbReference>
<dbReference type="PANTHER" id="PTHR20275:SF6">
    <property type="entry name" value="NAD KINASE 2, CHLOROPLASTIC"/>
    <property type="match status" value="1"/>
</dbReference>
<dbReference type="EMBL" id="CP014227">
    <property type="protein sequence ID" value="AMD86173.1"/>
    <property type="molecule type" value="Genomic_DNA"/>
</dbReference>
<dbReference type="GO" id="GO:0051287">
    <property type="term" value="F:NAD binding"/>
    <property type="evidence" value="ECO:0007669"/>
    <property type="project" value="UniProtKB-ARBA"/>
</dbReference>
<keyword evidence="6" id="KW-0067">ATP-binding</keyword>
<evidence type="ECO:0000256" key="3">
    <source>
        <dbReference type="ARBA" id="ARBA00022857"/>
    </source>
</evidence>
<comment type="subcellular location">
    <subcellularLocation>
        <location evidence="6">Cytoplasm</location>
    </subcellularLocation>
</comment>
<comment type="catalytic activity">
    <reaction evidence="5 6">
        <text>NAD(+) + ATP = ADP + NADP(+) + H(+)</text>
        <dbReference type="Rhea" id="RHEA:18629"/>
        <dbReference type="ChEBI" id="CHEBI:15378"/>
        <dbReference type="ChEBI" id="CHEBI:30616"/>
        <dbReference type="ChEBI" id="CHEBI:57540"/>
        <dbReference type="ChEBI" id="CHEBI:58349"/>
        <dbReference type="ChEBI" id="CHEBI:456216"/>
        <dbReference type="EC" id="2.7.1.23"/>
    </reaction>
</comment>
<evidence type="ECO:0000256" key="6">
    <source>
        <dbReference type="HAMAP-Rule" id="MF_00361"/>
    </source>
</evidence>
<keyword evidence="1 6" id="KW-0808">Transferase</keyword>
<dbReference type="InterPro" id="IPR016064">
    <property type="entry name" value="NAD/diacylglycerol_kinase_sf"/>
</dbReference>
<feature type="binding site" evidence="6">
    <location>
        <begin position="73"/>
        <end position="74"/>
    </location>
    <ligand>
        <name>NAD(+)</name>
        <dbReference type="ChEBI" id="CHEBI:57540"/>
    </ligand>
</feature>
<dbReference type="Pfam" id="PF01513">
    <property type="entry name" value="NAD_kinase"/>
    <property type="match status" value="1"/>
</dbReference>
<comment type="cofactor">
    <cofactor evidence="6">
        <name>a divalent metal cation</name>
        <dbReference type="ChEBI" id="CHEBI:60240"/>
    </cofactor>
</comment>
<dbReference type="AlphaFoldDB" id="A0AAX2H190"/>
<feature type="binding site" evidence="6">
    <location>
        <position position="213"/>
    </location>
    <ligand>
        <name>NAD(+)</name>
        <dbReference type="ChEBI" id="CHEBI:57540"/>
    </ligand>
</feature>
<feature type="binding site" evidence="6">
    <location>
        <position position="178"/>
    </location>
    <ligand>
        <name>NAD(+)</name>
        <dbReference type="ChEBI" id="CHEBI:57540"/>
    </ligand>
</feature>
<comment type="similarity">
    <text evidence="6">Belongs to the NAD kinase family.</text>
</comment>
<feature type="binding site" evidence="6">
    <location>
        <position position="248"/>
    </location>
    <ligand>
        <name>NAD(+)</name>
        <dbReference type="ChEBI" id="CHEBI:57540"/>
    </ligand>
</feature>
<keyword evidence="2 6" id="KW-0418">Kinase</keyword>
<feature type="binding site" evidence="6">
    <location>
        <position position="78"/>
    </location>
    <ligand>
        <name>NAD(+)</name>
        <dbReference type="ChEBI" id="CHEBI:57540"/>
    </ligand>
</feature>
<keyword evidence="4 6" id="KW-0520">NAD</keyword>
<feature type="active site" description="Proton acceptor" evidence="6">
    <location>
        <position position="73"/>
    </location>
</feature>
<sequence length="294" mass="33033">MKIAIYIRQYSEENEAILAELFNYFTSTDDIFIEETVFKKLSERSSRFDSAQTFAEFADLNPSFDVMLTIGGDGTLLKAITYIRHLNIPVLGINSGRLGFLAMAQKEHLKEVMTELREKTYKVIERTVIEAVLSETGAPVDEINFALNEITVSRKNTASMITIDTYLNDDFLSSYWSDGLIVATPTGSTGYSLSCGGPVIMPAAKNLVLTPIAPHNLNARPLIIPDDTEIRLTVEGREKKYLLSIDSNMISLSKKKSVTIRKANFTVKMIRLEGDSFIKTLRNKLLWGEDKRNK</sequence>
<dbReference type="KEGG" id="chg:AXF12_02690"/>
<keyword evidence="6" id="KW-0963">Cytoplasm</keyword>
<dbReference type="NCBIfam" id="NF002521">
    <property type="entry name" value="PRK01911.1"/>
    <property type="match status" value="1"/>
</dbReference>
<gene>
    <name evidence="8" type="primary">ppnK</name>
    <name evidence="6" type="synonym">nadK</name>
    <name evidence="7" type="ORF">AXF12_02690</name>
    <name evidence="8" type="ORF">SAMEA44541418_01204</name>
</gene>
<dbReference type="EC" id="2.7.1.23" evidence="6"/>